<proteinExistence type="predicted"/>
<dbReference type="Proteomes" id="UP001234202">
    <property type="component" value="Unassembled WGS sequence"/>
</dbReference>
<sequence>MAELESSSKRRKTSAACSACKARKSRCELVTSAGCRRCCVLGTTCSFTGLSNLPEHIAEDRRRSVDNKNSPVEDIVSLAGGSTRTSAIQQPKRNRSPQPTSPSLSRAATQESAAASSSKALEEMKKRTQRLELMMEVMIEDSLNNGNMSSISSKARQRLEQHESLLDDQVEGTSVEAELADAAPDANYANSTGFLPLARLLEPEMVAWANPLEALGLEEQWGKICEV</sequence>
<name>A0ACC2X4B7_9TREE</name>
<gene>
    <name evidence="1" type="ORF">QFC24_006052</name>
</gene>
<dbReference type="EMBL" id="JASBWV010000027">
    <property type="protein sequence ID" value="KAJ9118853.1"/>
    <property type="molecule type" value="Genomic_DNA"/>
</dbReference>
<keyword evidence="2" id="KW-1185">Reference proteome</keyword>
<organism evidence="1 2">
    <name type="scientific">Naganishia onofrii</name>
    <dbReference type="NCBI Taxonomy" id="1851511"/>
    <lineage>
        <taxon>Eukaryota</taxon>
        <taxon>Fungi</taxon>
        <taxon>Dikarya</taxon>
        <taxon>Basidiomycota</taxon>
        <taxon>Agaricomycotina</taxon>
        <taxon>Tremellomycetes</taxon>
        <taxon>Filobasidiales</taxon>
        <taxon>Filobasidiaceae</taxon>
        <taxon>Naganishia</taxon>
    </lineage>
</organism>
<comment type="caution">
    <text evidence="1">The sequence shown here is derived from an EMBL/GenBank/DDBJ whole genome shotgun (WGS) entry which is preliminary data.</text>
</comment>
<accession>A0ACC2X4B7</accession>
<protein>
    <submittedName>
        <fullName evidence="1">Uncharacterized protein</fullName>
    </submittedName>
</protein>
<reference evidence="1" key="1">
    <citation type="submission" date="2023-04" db="EMBL/GenBank/DDBJ databases">
        <title>Draft Genome sequencing of Naganishia species isolated from polar environments using Oxford Nanopore Technology.</title>
        <authorList>
            <person name="Leo P."/>
            <person name="Venkateswaran K."/>
        </authorList>
    </citation>
    <scope>NUCLEOTIDE SEQUENCE</scope>
    <source>
        <strain evidence="1">DBVPG 5303</strain>
    </source>
</reference>
<evidence type="ECO:0000313" key="1">
    <source>
        <dbReference type="EMBL" id="KAJ9118853.1"/>
    </source>
</evidence>
<evidence type="ECO:0000313" key="2">
    <source>
        <dbReference type="Proteomes" id="UP001234202"/>
    </source>
</evidence>